<reference evidence="3" key="1">
    <citation type="submission" date="2022-10" db="EMBL/GenBank/DDBJ databases">
        <title>Characterization and whole genome sequencing of a new Roseateles species, isolated from fresh water.</title>
        <authorList>
            <person name="Guliayeva D.Y."/>
            <person name="Akhremchuk A.E."/>
            <person name="Sikolenko M.A."/>
            <person name="Valentovich L.N."/>
            <person name="Sidarenka A.V."/>
        </authorList>
    </citation>
    <scope>NUCLEOTIDE SEQUENCE</scope>
    <source>
        <strain evidence="3">BIM B-1768</strain>
    </source>
</reference>
<dbReference type="SUPFAM" id="SSF49464">
    <property type="entry name" value="Carboxypeptidase regulatory domain-like"/>
    <property type="match status" value="1"/>
</dbReference>
<sequence>MNKHQGSMARTIGRARRFLARAGLFAGMALAAWGTTAQAQTPANGTPPSPTASCTVTAMNRAAPLMPDYSFTIYNIPGAAAFIGPGTPPPAAPFRVRAVCSDGTVGETDLAFPEIGSTVVYTGDLYWRPATPLPIALTVRASANKLTAGQSTQLTTTGTLVDGKTADLSGRAKGTLYTSSNPLIAEVTQDGRATVAATFAPGSSARVVLTAQNEGVAGSTLIELGSRGRIAGRVMRADGSAGVAGAQVTILRSQPREPVAMVTTDASGNYALEDVTAGAFELSVIDPATGDLGRGATALRNEGETATADLRLNGQGTVTIRVLDGSGQPVPNASVSFTSLSGFNDLRSLQTDSSGQVVITRAPVGRFTVSTRVPSSGLIATSLGELALNATPTVTLQLQPIGSIAGQVLASAGGAQAEVQVRLVSATQGIVTQVLTGEDGRFQFDALPLSNGPFTLDAMQGGRLRARVPGLILNSAGQVLQQNIVFSAAGQVSGVVTRDGGLPAADTQVTVQSQVGQRFSFSTRTDAAGRYAIDGIPVGAFSITASAGNGEVGNSAGNIAVDGEIVTLNLQIAANGLVGTVFDRDGRTPVGAGVTVTLQPGGKQTQTNASGQFGFSVSQPGTYQIEARDGAGNRGRTSLVLTAITPGEPKTVDVVFLGRGTVAGVVRDPSGVAQAGAQVRFTSAGAFYNEQQAVTDAQGRYRLDGMFVGEFTVYAINEATQLAGFARGRLQEDGQSLAADVVLQATGTVKGRVLASDGTTAVSGASVELQVGGSTALTVQADAQGGYSFAAVPLGDFSLVASQVATGDRGRAASRVTALNEQRVVNVRLLGLGTVRVKAVDNANRPVAAATVRVDSNSIFGGTAVGITDADGKASIAGVFNGDFSVSLEKGAGDERSVGTGAGTLVNGAAAEVVVTMSHREVGRVTGTVQKSLQASPVAGAEVRLRDQRNGSVRSTRSDAQGRFSFEQVEVGVDYRLNALIEGRTRAQTDVRLAVDGETVDKPLPLLGAGTVSGSVVNAASAPVGGVRVVLSQSDPVYGGTWEVSSQADGSFSLADVPAGNFTLRASTADGRQQAQDSGLVRFDGDVVTRTLRLVDSAIALPITRYDANGAPFDLQGDGSIASGHNGVFAGNGNADVRASRLDLVVNGTAVPFTNGDGTLGRLTQDGQLVEMDDSHTASGLFVTRRVYVPKTGYFARYLEVLENRGTSPITVAVRITDHYAAGTGGSRVVDSTNNDTALTVQGASRDRWLVVDDDRDTDPFQSSGTNPAVTTVFDGPGAARTATDARVSALGPVTRVMLEWGEVTVPAGSSVALMHFRSQQIGRVAARATAERLEQLPPEALEGLTPEERLAVVNFKLPADGLSSLPALPPMEGSRLEGTVWSGDGVTPVAGAEVRFKSSHPLFGRTYRVTTNDVGQYHFDTQALGEDRVVALVRDRYDLTVVHPTTRASAGTDGRFVADTALHQQDLTLSGTGNLRGSVKRHTGALVTDGWARISYRFPGEANPSTLSVPIGNDGSYLFTGLVPGDYRVEVAQDHPQGSSLRGYAPNAMATPEGTTTVVDVVMEDTGEVIGTVIAANNEPVVGASVLLNTAAQTYRQTTTDTGGHFRLSDVRTGGFQLLARGPGNLVAFQDVQVQKDTASSATLKLAGTAQLRVLVRFARGVPAAGTHVVLNSSIGATTDGAGIATFEVPSATELSLQAYHPDNSSLRVAGTANVAQNGTVGELTLDLPPAASIAGQVLRPDGVTAAANIQVILRSADGTKLTDQRTDAQGGFRFSGLLLQTHTVSAEDPANAKFADADVPLATDGEEPSIQLVLADNRISLPARLWDANDFQYDIQTGGDIGGGWRTQVEWWTGNYPVYNNGAATLRINGETFTGDSSALLEIGRRQFAIAQPTPIAGLQVTRKVFVPRGGYFARYLDVLENPGTSPVTVSVALDTRYVNYYGQQSVIRGSTGGTTLQAGAQGDLWAVLDDSNDADPFNTESAPATATVLSNAQAGLSTDAFSFDANANSLQTQWSRVTVPAGGRVSLLHFQVQQVNRAGAIAAAERLTQLPPEALQSLTDEERASVLNFRMPQPQEAVPALPSLTGAVSGRLLEGDNRTVVASNYMQVRSSHPLFNRAYTIGSCYANSMPTLLTAADGTFSLSGVLLDRYSISLPVGTEVEVQANTVKCQYYTPSGHVLTRLPSLASKVMLTGGFTPDTVDVTFPSGILTGTVTGPADFGVTSGRIYTTINGYQASVSIASDGTYVFPGLPEGTTRLSINVPHPQGSALTGSAVDAVVTLGQVTVTDLPLEATGGLTGAVATANGEATVSGQVVVQSQDGRYLTRSTQTDSLGRFQLSALPVGTWLLSVTDPRTQAQTRRTVTIAQGQTGNETITLLGTGTMTLTVKYARGTVAADVPVYLTSAAISNEVLVGRTDGQGLLNFLVPEGNYTVRVRHPTDSYYSNGWVTASGTITANNEQRTLQLNLPARASLDVQVVNADASNAPVSNAIIYMSDAQCTDCYKGRTDGQGRLSITSVWEGSYTVRAQTDSGLSTAVRGTVDASTDGRTLSQTLSLSSRLDYFGAYSFISERQVLSVQAKAGDLISVGINGAQVQGQPSAYLTRAAVFSPEKRELARGYGYDSRNSFLQYNEVNNLTAITATTDGTYGIVISPYYTNASYLGGYRLQVKVNGASAEVVPYAAGGAVTGTVFRADGTTPLAGQTIEVETSDALSLRARVKADATGQFNLSGVPVSWTQVKAVDTLSGQVLVSNSVEVTAGNTSVANLTMPIIGTFQVQATIEGSALRVPSQVQVQLSDDSGQRNVGYLNFTNGKTVSDVLTVTGYGGQVTVSAAHPDNALVAATKVLAVTDGSTYPVQLSLAMASISGRVLTAAGDAAPQSYVELRFANGRYLTGAQTDSTGRYVFSVVPAGQALQLTVYEPQSGLRTVATVTPTAGQALVQDLRLQAIGSVYGVVRRTNGDPLPNVQVMASFDDALEGSINRYGYTDDQGAYRIDAVAAERPIQMRADYYTQIGTFTGTGTVTIPSHGAEVPLDLVIDVPSARVRVQLQMADNSVPNDPTCYRVSLTMGSGGGGGEGPPSLRRMSEGEEGGRYDRYYVQCVGNWVEFDSVVPGPISVDGSLHYDGYFGPLTGTAVNNQTTDFTVVMSVVRASLRQADGTPVTQVSGQVQLQDRTVNGELDDQGNLVFYGLPAGDHVVRLQDTYSSGLWVDVPFTLSSDQAALTLQGVLPATGRVSGVVRSQAGEPMAEVQVYARSSGLPLDQRVFTDAQGRYEFTHVVLGDLTVTAVHPGGLNLASGTGTLSSQGQALELNLQFPAAGAVEGRLLDTAGTPIASTEVRLRLTAGGALFTDGLRSTWTDEQGRFAFSDVAPGGFHLTAYDRNDYDNLGLARGRVKADETVTLDVVMGTAVRLGHSLDDPANGYRVTVYGDGAIYPFAMPEGGGEPFAGSGLQLAVKGLPFPASDGALVLQDRRELEIGPFTMGQLEVSRRVFVPAAGGFARVLETLTNLGPSEIVVPVELSVQPVGGTATRLLVDPSTNGRRLAQFAPLEGEYGGAVALVMAGATGTAPAQVSFSEGLATSRYNLTIPAGQTVRLLNYAVVSSPQDAAAARQQGEGLRDGTVPAQFLGIGSTERPQIRNFNLQ</sequence>
<dbReference type="Gene3D" id="2.60.40.1080">
    <property type="match status" value="1"/>
</dbReference>
<dbReference type="EMBL" id="CP104562">
    <property type="protein sequence ID" value="UXH76069.1"/>
    <property type="molecule type" value="Genomic_DNA"/>
</dbReference>
<dbReference type="SUPFAM" id="SSF49478">
    <property type="entry name" value="Cna protein B-type domain"/>
    <property type="match status" value="2"/>
</dbReference>
<dbReference type="InterPro" id="IPR008964">
    <property type="entry name" value="Invasin/intimin_cell_adhesion"/>
</dbReference>
<feature type="chain" id="PRO_5046879990" evidence="2">
    <location>
        <begin position="40"/>
        <end position="3644"/>
    </location>
</feature>
<dbReference type="InterPro" id="IPR051417">
    <property type="entry name" value="SDr/BOS_complex"/>
</dbReference>
<dbReference type="PANTHER" id="PTHR23303:SF14">
    <property type="entry name" value="BOS COMPLEX SUBUNIT NOMO1-RELATED"/>
    <property type="match status" value="1"/>
</dbReference>
<evidence type="ECO:0000256" key="1">
    <source>
        <dbReference type="ARBA" id="ARBA00022729"/>
    </source>
</evidence>
<proteinExistence type="predicted"/>
<gene>
    <name evidence="3" type="ORF">N4261_13390</name>
</gene>
<dbReference type="PANTHER" id="PTHR23303">
    <property type="entry name" value="CARBOXYPEPTIDASE REGULATORY REGION-CONTAINING"/>
    <property type="match status" value="1"/>
</dbReference>
<evidence type="ECO:0000256" key="2">
    <source>
        <dbReference type="SAM" id="SignalP"/>
    </source>
</evidence>
<organism evidence="3 4">
    <name type="scientific">Roseateles amylovorans</name>
    <dbReference type="NCBI Taxonomy" id="2978473"/>
    <lineage>
        <taxon>Bacteria</taxon>
        <taxon>Pseudomonadati</taxon>
        <taxon>Pseudomonadota</taxon>
        <taxon>Betaproteobacteria</taxon>
        <taxon>Burkholderiales</taxon>
        <taxon>Sphaerotilaceae</taxon>
        <taxon>Roseateles</taxon>
    </lineage>
</organism>
<dbReference type="SUPFAM" id="SSF49452">
    <property type="entry name" value="Starch-binding domain-like"/>
    <property type="match status" value="7"/>
</dbReference>
<evidence type="ECO:0000313" key="4">
    <source>
        <dbReference type="Proteomes" id="UP001064933"/>
    </source>
</evidence>
<dbReference type="Pfam" id="PF13620">
    <property type="entry name" value="CarboxypepD_reg"/>
    <property type="match status" value="6"/>
</dbReference>
<name>A0ABY6AWC6_9BURK</name>
<dbReference type="Proteomes" id="UP001064933">
    <property type="component" value="Chromosome"/>
</dbReference>
<dbReference type="InterPro" id="IPR008969">
    <property type="entry name" value="CarboxyPept-like_regulatory"/>
</dbReference>
<dbReference type="RefSeq" id="WP_261755800.1">
    <property type="nucleotide sequence ID" value="NZ_CP104562.2"/>
</dbReference>
<protein>
    <submittedName>
        <fullName evidence="3">Carboxypeptidase regulatory-like domain-containing protein</fullName>
    </submittedName>
</protein>
<keyword evidence="4" id="KW-1185">Reference proteome</keyword>
<dbReference type="InterPro" id="IPR013783">
    <property type="entry name" value="Ig-like_fold"/>
</dbReference>
<feature type="signal peptide" evidence="2">
    <location>
        <begin position="1"/>
        <end position="39"/>
    </location>
</feature>
<dbReference type="Gene3D" id="2.60.40.1120">
    <property type="entry name" value="Carboxypeptidase-like, regulatory domain"/>
    <property type="match status" value="8"/>
</dbReference>
<accession>A0ABY6AWC6</accession>
<evidence type="ECO:0000313" key="3">
    <source>
        <dbReference type="EMBL" id="UXH76069.1"/>
    </source>
</evidence>
<keyword evidence="1 2" id="KW-0732">Signal</keyword>
<dbReference type="SUPFAM" id="SSF49373">
    <property type="entry name" value="Invasin/intimin cell-adhesion fragments"/>
    <property type="match status" value="1"/>
</dbReference>
<dbReference type="InterPro" id="IPR013784">
    <property type="entry name" value="Carb-bd-like_fold"/>
</dbReference>
<dbReference type="Gene3D" id="2.60.40.10">
    <property type="entry name" value="Immunoglobulins"/>
    <property type="match status" value="1"/>
</dbReference>